<organism evidence="1 2">
    <name type="scientific">Candidatus Woesebacteria bacterium RIFCSPHIGHO2_01_FULL_39_28</name>
    <dbReference type="NCBI Taxonomy" id="1802496"/>
    <lineage>
        <taxon>Bacteria</taxon>
        <taxon>Candidatus Woeseibacteriota</taxon>
    </lineage>
</organism>
<protein>
    <submittedName>
        <fullName evidence="1">Uncharacterized protein</fullName>
    </submittedName>
</protein>
<accession>A0A1F7YKR2</accession>
<proteinExistence type="predicted"/>
<evidence type="ECO:0000313" key="2">
    <source>
        <dbReference type="Proteomes" id="UP000178851"/>
    </source>
</evidence>
<evidence type="ECO:0000313" key="1">
    <source>
        <dbReference type="EMBL" id="OGM27883.1"/>
    </source>
</evidence>
<sequence>MGLKQEDGDWMRKNPLPDEWEEMLRHFTGGEREATEELRGNFRRSLLNLIQSERFPRPPRYKRILPSI</sequence>
<name>A0A1F7YKR2_9BACT</name>
<dbReference type="EMBL" id="MGGI01000002">
    <property type="protein sequence ID" value="OGM27883.1"/>
    <property type="molecule type" value="Genomic_DNA"/>
</dbReference>
<comment type="caution">
    <text evidence="1">The sequence shown here is derived from an EMBL/GenBank/DDBJ whole genome shotgun (WGS) entry which is preliminary data.</text>
</comment>
<dbReference type="Proteomes" id="UP000178851">
    <property type="component" value="Unassembled WGS sequence"/>
</dbReference>
<dbReference type="AlphaFoldDB" id="A0A1F7YKR2"/>
<reference evidence="1 2" key="1">
    <citation type="journal article" date="2016" name="Nat. Commun.">
        <title>Thousands of microbial genomes shed light on interconnected biogeochemical processes in an aquifer system.</title>
        <authorList>
            <person name="Anantharaman K."/>
            <person name="Brown C.T."/>
            <person name="Hug L.A."/>
            <person name="Sharon I."/>
            <person name="Castelle C.J."/>
            <person name="Probst A.J."/>
            <person name="Thomas B.C."/>
            <person name="Singh A."/>
            <person name="Wilkins M.J."/>
            <person name="Karaoz U."/>
            <person name="Brodie E.L."/>
            <person name="Williams K.H."/>
            <person name="Hubbard S.S."/>
            <person name="Banfield J.F."/>
        </authorList>
    </citation>
    <scope>NUCLEOTIDE SEQUENCE [LARGE SCALE GENOMIC DNA]</scope>
</reference>
<gene>
    <name evidence="1" type="ORF">A2627_01995</name>
</gene>